<dbReference type="Proteomes" id="UP000326759">
    <property type="component" value="Unassembled WGS sequence"/>
</dbReference>
<dbReference type="AlphaFoldDB" id="A0A5N5T012"/>
<keyword evidence="2" id="KW-1185">Reference proteome</keyword>
<evidence type="ECO:0000313" key="2">
    <source>
        <dbReference type="Proteomes" id="UP000326759"/>
    </source>
</evidence>
<dbReference type="OrthoDB" id="28868at2759"/>
<protein>
    <recommendedName>
        <fullName evidence="3">Hemimethylated DNA-binding domain-containing protein</fullName>
    </recommendedName>
</protein>
<sequence length="275" mass="31658">MFPFNEKYESKNLSVLCQSDLERDKLKEKNIIKLKFKKQENFFSISENVEVTHPYHKINWEDLSETERSLVCQYPCSTKSFLKHLAHDSFHFTDESSADFGFVTENIAAAGMILLLSSFHGDNDDSLFCRSSIAANFCLENELHIETIAEICGKNFNNISSVEGKMKIRNISADAQRLLSVQRKGPKPIKAKRRRKETRVKFATGMIVNVNSEDRYGVIFGWDEDGSSCYAPEESVTFRRRPCAINQFEVGRYFKRFNGAVYEPNPEHSSEYPDE</sequence>
<evidence type="ECO:0008006" key="3">
    <source>
        <dbReference type="Google" id="ProtNLM"/>
    </source>
</evidence>
<proteinExistence type="predicted"/>
<comment type="caution">
    <text evidence="1">The sequence shown here is derived from an EMBL/GenBank/DDBJ whole genome shotgun (WGS) entry which is preliminary data.</text>
</comment>
<accession>A0A5N5T012</accession>
<reference evidence="1 2" key="1">
    <citation type="journal article" date="2019" name="PLoS Biol.">
        <title>Sex chromosomes control vertical transmission of feminizing Wolbachia symbionts in an isopod.</title>
        <authorList>
            <person name="Becking T."/>
            <person name="Chebbi M.A."/>
            <person name="Giraud I."/>
            <person name="Moumen B."/>
            <person name="Laverre T."/>
            <person name="Caubet Y."/>
            <person name="Peccoud J."/>
            <person name="Gilbert C."/>
            <person name="Cordaux R."/>
        </authorList>
    </citation>
    <scope>NUCLEOTIDE SEQUENCE [LARGE SCALE GENOMIC DNA]</scope>
    <source>
        <strain evidence="1">ANa2</strain>
        <tissue evidence="1">Whole body excluding digestive tract and cuticle</tissue>
    </source>
</reference>
<gene>
    <name evidence="1" type="ORF">Anas_13512</name>
</gene>
<organism evidence="1 2">
    <name type="scientific">Armadillidium nasatum</name>
    <dbReference type="NCBI Taxonomy" id="96803"/>
    <lineage>
        <taxon>Eukaryota</taxon>
        <taxon>Metazoa</taxon>
        <taxon>Ecdysozoa</taxon>
        <taxon>Arthropoda</taxon>
        <taxon>Crustacea</taxon>
        <taxon>Multicrustacea</taxon>
        <taxon>Malacostraca</taxon>
        <taxon>Eumalacostraca</taxon>
        <taxon>Peracarida</taxon>
        <taxon>Isopoda</taxon>
        <taxon>Oniscidea</taxon>
        <taxon>Crinocheta</taxon>
        <taxon>Armadillidiidae</taxon>
        <taxon>Armadillidium</taxon>
    </lineage>
</organism>
<name>A0A5N5T012_9CRUS</name>
<dbReference type="EMBL" id="SEYY01018028">
    <property type="protein sequence ID" value="KAB7499515.1"/>
    <property type="molecule type" value="Genomic_DNA"/>
</dbReference>
<evidence type="ECO:0000313" key="1">
    <source>
        <dbReference type="EMBL" id="KAB7499515.1"/>
    </source>
</evidence>